<dbReference type="SUPFAM" id="SSF81573">
    <property type="entry name" value="F1F0 ATP synthase subunit B, membrane domain"/>
    <property type="match status" value="1"/>
</dbReference>
<dbReference type="InterPro" id="IPR005864">
    <property type="entry name" value="ATP_synth_F0_bsu_bac"/>
</dbReference>
<evidence type="ECO:0000256" key="10">
    <source>
        <dbReference type="ARBA" id="ARBA00025198"/>
    </source>
</evidence>
<dbReference type="Gene3D" id="6.10.250.1580">
    <property type="match status" value="1"/>
</dbReference>
<keyword evidence="17" id="KW-1185">Reference proteome</keyword>
<organism evidence="16 17">
    <name type="scientific">Claveliimonas bilis</name>
    <dbReference type="NCBI Taxonomy" id="3028070"/>
    <lineage>
        <taxon>Bacteria</taxon>
        <taxon>Bacillati</taxon>
        <taxon>Bacillota</taxon>
        <taxon>Clostridia</taxon>
        <taxon>Lachnospirales</taxon>
        <taxon>Lachnospiraceae</taxon>
        <taxon>Claveliimonas</taxon>
    </lineage>
</organism>
<evidence type="ECO:0000256" key="5">
    <source>
        <dbReference type="ARBA" id="ARBA00022781"/>
    </source>
</evidence>
<dbReference type="RefSeq" id="WP_230107346.1">
    <property type="nucleotide sequence ID" value="NZ_AP024845.1"/>
</dbReference>
<keyword evidence="3 12" id="KW-0138">CF(0)</keyword>
<evidence type="ECO:0000256" key="6">
    <source>
        <dbReference type="ARBA" id="ARBA00022989"/>
    </source>
</evidence>
<evidence type="ECO:0000256" key="4">
    <source>
        <dbReference type="ARBA" id="ARBA00022692"/>
    </source>
</evidence>
<evidence type="ECO:0000256" key="11">
    <source>
        <dbReference type="ARBA" id="ARBA00037847"/>
    </source>
</evidence>
<feature type="compositionally biased region" description="Basic and acidic residues" evidence="15">
    <location>
        <begin position="153"/>
        <end position="166"/>
    </location>
</feature>
<evidence type="ECO:0000256" key="8">
    <source>
        <dbReference type="ARBA" id="ARBA00023136"/>
    </source>
</evidence>
<dbReference type="Proteomes" id="UP001305815">
    <property type="component" value="Chromosome"/>
</dbReference>
<reference evidence="17" key="1">
    <citation type="journal article" date="2023" name="Int. J. Syst. Evol. Microbiol.">
        <title>Claveliimonas bilis gen. nov., sp. nov., deoxycholic acid-producing bacteria isolated from human faeces, and reclassification of Sellimonas monacensis Zenner et al. 2021 as Claveliimonas monacensis comb. nov.</title>
        <authorList>
            <person name="Hisatomi A."/>
            <person name="Kastawa N.W.E.P.G."/>
            <person name="Song I."/>
            <person name="Ohkuma M."/>
            <person name="Fukiya S."/>
            <person name="Sakamoto M."/>
        </authorList>
    </citation>
    <scope>NUCLEOTIDE SEQUENCE [LARGE SCALE GENOMIC DNA]</scope>
    <source>
        <strain evidence="17">12BBH14</strain>
    </source>
</reference>
<evidence type="ECO:0000256" key="13">
    <source>
        <dbReference type="RuleBase" id="RU003848"/>
    </source>
</evidence>
<evidence type="ECO:0000256" key="15">
    <source>
        <dbReference type="SAM" id="MobiDB-lite"/>
    </source>
</evidence>
<proteinExistence type="inferred from homology"/>
<dbReference type="HAMAP" id="MF_01398">
    <property type="entry name" value="ATP_synth_b_bprime"/>
    <property type="match status" value="1"/>
</dbReference>
<keyword evidence="4 12" id="KW-0812">Transmembrane</keyword>
<comment type="subunit">
    <text evidence="12">F-type ATPases have 2 components, F(1) - the catalytic core - and F(0) - the membrane proton channel. F(1) has five subunits: alpha(3), beta(3), gamma(1), delta(1), epsilon(1). F(0) has three main subunits: a(1), b(2) and c(10-14). The alpha and beta chains form an alternating ring which encloses part of the gamma chain. F(1) is attached to F(0) by a central stalk formed by the gamma and epsilon chains, while a peripheral stalk is formed by the delta and b chains.</text>
</comment>
<evidence type="ECO:0000313" key="17">
    <source>
        <dbReference type="Proteomes" id="UP001305815"/>
    </source>
</evidence>
<keyword evidence="14" id="KW-0175">Coiled coil</keyword>
<evidence type="ECO:0000256" key="3">
    <source>
        <dbReference type="ARBA" id="ARBA00022547"/>
    </source>
</evidence>
<keyword evidence="12" id="KW-1003">Cell membrane</keyword>
<evidence type="ECO:0000256" key="14">
    <source>
        <dbReference type="SAM" id="Coils"/>
    </source>
</evidence>
<feature type="coiled-coil region" evidence="14">
    <location>
        <begin position="45"/>
        <end position="94"/>
    </location>
</feature>
<evidence type="ECO:0000256" key="12">
    <source>
        <dbReference type="HAMAP-Rule" id="MF_01398"/>
    </source>
</evidence>
<comment type="function">
    <text evidence="10 12">F(1)F(0) ATP synthase produces ATP from ADP in the presence of a proton or sodium gradient. F-type ATPases consist of two structural domains, F(1) containing the extramembraneous catalytic core and F(0) containing the membrane proton channel, linked together by a central stalk and a peripheral stalk. During catalysis, ATP synthesis in the catalytic domain of F(1) is coupled via a rotary mechanism of the central stalk subunits to proton translocation.</text>
</comment>
<feature type="region of interest" description="Disordered" evidence="15">
    <location>
        <begin position="145"/>
        <end position="166"/>
    </location>
</feature>
<dbReference type="CDD" id="cd06503">
    <property type="entry name" value="ATP-synt_Fo_b"/>
    <property type="match status" value="1"/>
</dbReference>
<evidence type="ECO:0000256" key="1">
    <source>
        <dbReference type="ARBA" id="ARBA00005513"/>
    </source>
</evidence>
<gene>
    <name evidence="16" type="primary">atpF_1</name>
    <name evidence="12" type="synonym">atpF</name>
    <name evidence="16" type="ORF">Lac1_02270</name>
</gene>
<keyword evidence="9 12" id="KW-0066">ATP synthesis</keyword>
<dbReference type="PANTHER" id="PTHR33445:SF2">
    <property type="entry name" value="ATP SYNTHASE SUBUNIT B', CHLOROPLASTIC"/>
    <property type="match status" value="1"/>
</dbReference>
<comment type="subcellular location">
    <subcellularLocation>
        <location evidence="12">Cell membrane</location>
        <topology evidence="12">Single-pass membrane protein</topology>
    </subcellularLocation>
    <subcellularLocation>
        <location evidence="11">Endomembrane system</location>
        <topology evidence="11">Single-pass membrane protein</topology>
    </subcellularLocation>
</comment>
<keyword evidence="2 12" id="KW-0813">Transport</keyword>
<name>A0ABN6YXE6_9FIRM</name>
<dbReference type="InterPro" id="IPR002146">
    <property type="entry name" value="ATP_synth_b/b'su_bac/chlpt"/>
</dbReference>
<protein>
    <recommendedName>
        <fullName evidence="12">ATP synthase subunit b</fullName>
    </recommendedName>
    <alternativeName>
        <fullName evidence="12">ATP synthase F(0) sector subunit b</fullName>
    </alternativeName>
    <alternativeName>
        <fullName evidence="12">ATPase subunit I</fullName>
    </alternativeName>
    <alternativeName>
        <fullName evidence="12">F-type ATPase subunit b</fullName>
        <shortName evidence="12">F-ATPase subunit b</shortName>
    </alternativeName>
</protein>
<evidence type="ECO:0000313" key="16">
    <source>
        <dbReference type="EMBL" id="BDZ76044.1"/>
    </source>
</evidence>
<keyword evidence="6 12" id="KW-1133">Transmembrane helix</keyword>
<feature type="transmembrane region" description="Helical" evidence="12">
    <location>
        <begin position="6"/>
        <end position="27"/>
    </location>
</feature>
<evidence type="ECO:0000256" key="9">
    <source>
        <dbReference type="ARBA" id="ARBA00023310"/>
    </source>
</evidence>
<dbReference type="NCBIfam" id="TIGR01144">
    <property type="entry name" value="ATP_synt_b"/>
    <property type="match status" value="1"/>
</dbReference>
<dbReference type="EMBL" id="AP027742">
    <property type="protein sequence ID" value="BDZ76044.1"/>
    <property type="molecule type" value="Genomic_DNA"/>
</dbReference>
<dbReference type="Pfam" id="PF00430">
    <property type="entry name" value="ATP-synt_B"/>
    <property type="match status" value="1"/>
</dbReference>
<accession>A0ABN6YXE6</accession>
<comment type="function">
    <text evidence="12">Component of the F(0) channel, it forms part of the peripheral stalk, linking F(1) to F(0).</text>
</comment>
<dbReference type="InterPro" id="IPR028987">
    <property type="entry name" value="ATP_synth_B-like_membr_sf"/>
</dbReference>
<keyword evidence="8 12" id="KW-0472">Membrane</keyword>
<keyword evidence="7 12" id="KW-0406">Ion transport</keyword>
<sequence length="166" mass="19064">MLSLDFNFVLEMINLVVLFLLLRKFLIRPLTDIMEKRKAMIEEGLQNASDQKAQALEMKEKYEQALSGAKDQSRQMIEQARADAKKEYDRILDDAGEEAEKIIKTARETIDLEREQTLREMKTEVAGLAVDAARKILTENCSEENSQAMYDQFLKEAGDPNENSEK</sequence>
<evidence type="ECO:0000256" key="2">
    <source>
        <dbReference type="ARBA" id="ARBA00022448"/>
    </source>
</evidence>
<evidence type="ECO:0000256" key="7">
    <source>
        <dbReference type="ARBA" id="ARBA00023065"/>
    </source>
</evidence>
<dbReference type="PANTHER" id="PTHR33445">
    <property type="entry name" value="ATP SYNTHASE SUBUNIT B', CHLOROPLASTIC"/>
    <property type="match status" value="1"/>
</dbReference>
<keyword evidence="5 12" id="KW-0375">Hydrogen ion transport</keyword>
<dbReference type="InterPro" id="IPR050059">
    <property type="entry name" value="ATP_synthase_B_chain"/>
</dbReference>
<comment type="similarity">
    <text evidence="1 12 13">Belongs to the ATPase B chain family.</text>
</comment>